<evidence type="ECO:0008006" key="2">
    <source>
        <dbReference type="Google" id="ProtNLM"/>
    </source>
</evidence>
<proteinExistence type="predicted"/>
<organism evidence="1">
    <name type="scientific">Pseudomonas phage Pavpe01</name>
    <dbReference type="NCBI Taxonomy" id="3138545"/>
    <lineage>
        <taxon>Viruses</taxon>
    </lineage>
</organism>
<sequence>MNVFTVTTTRIATGQVSNVRTNCDQREVDRIVSDNARFSNQYETVKVEAVEAKFANLHGYSQLYAYEIVRVISEKTIEIRRMIATLSPDFKPVFHVGGFAANCSNQNEQSYTFASDESAPIIRARLNTAKGIYKSAYGEHRLSAVAREFYDYNF</sequence>
<accession>A0AAU6W044</accession>
<reference evidence="1" key="1">
    <citation type="journal article" date="2024" name="J. Gen. Virol.">
        <title>Novel phages of Pseudomonas syringae unveil numerous potential auxiliary metabolic genes.</title>
        <authorList>
            <person name="Feltin C."/>
            <person name="Garneau J.R."/>
            <person name="Morris C.E."/>
            <person name="Berard A."/>
            <person name="Torres-Barcelo C."/>
        </authorList>
    </citation>
    <scope>NUCLEOTIDE SEQUENCE</scope>
</reference>
<protein>
    <recommendedName>
        <fullName evidence="2">Virion structural protein</fullName>
    </recommendedName>
</protein>
<gene>
    <name evidence="1" type="ORF">Pavpe01_00003</name>
</gene>
<dbReference type="EMBL" id="PP179316">
    <property type="protein sequence ID" value="XAI69915.1"/>
    <property type="molecule type" value="Genomic_DNA"/>
</dbReference>
<name>A0AAU6W044_9VIRU</name>
<evidence type="ECO:0000313" key="1">
    <source>
        <dbReference type="EMBL" id="XAI69915.1"/>
    </source>
</evidence>